<feature type="transmembrane region" description="Helical" evidence="6">
    <location>
        <begin position="71"/>
        <end position="97"/>
    </location>
</feature>
<dbReference type="GO" id="GO:0005886">
    <property type="term" value="C:plasma membrane"/>
    <property type="evidence" value="ECO:0007669"/>
    <property type="project" value="UniProtKB-SubCell"/>
</dbReference>
<comment type="similarity">
    <text evidence="6">Belongs to the TVP38/TMEM64 family.</text>
</comment>
<keyword evidence="4 6" id="KW-1133">Transmembrane helix</keyword>
<feature type="transmembrane region" description="Helical" evidence="6">
    <location>
        <begin position="218"/>
        <end position="238"/>
    </location>
</feature>
<feature type="transmembrane region" description="Helical" evidence="6">
    <location>
        <begin position="27"/>
        <end position="50"/>
    </location>
</feature>
<feature type="transmembrane region" description="Helical" evidence="6">
    <location>
        <begin position="180"/>
        <end position="198"/>
    </location>
</feature>
<evidence type="ECO:0000256" key="5">
    <source>
        <dbReference type="ARBA" id="ARBA00023136"/>
    </source>
</evidence>
<keyword evidence="9" id="KW-1185">Reference proteome</keyword>
<dbReference type="PANTHER" id="PTHR12677:SF59">
    <property type="entry name" value="GOLGI APPARATUS MEMBRANE PROTEIN TVP38-RELATED"/>
    <property type="match status" value="1"/>
</dbReference>
<dbReference type="EMBL" id="JACHOB010000004">
    <property type="protein sequence ID" value="MBB4659531.1"/>
    <property type="molecule type" value="Genomic_DNA"/>
</dbReference>
<dbReference type="Proteomes" id="UP000563524">
    <property type="component" value="Unassembled WGS sequence"/>
</dbReference>
<dbReference type="InterPro" id="IPR032816">
    <property type="entry name" value="VTT_dom"/>
</dbReference>
<dbReference type="AlphaFoldDB" id="A0A840I5H8"/>
<comment type="caution">
    <text evidence="8">The sequence shown here is derived from an EMBL/GenBank/DDBJ whole genome shotgun (WGS) entry which is preliminary data.</text>
</comment>
<dbReference type="RefSeq" id="WP_183818226.1">
    <property type="nucleotide sequence ID" value="NZ_JACHOB010000004.1"/>
</dbReference>
<reference evidence="8 9" key="1">
    <citation type="submission" date="2020-08" db="EMBL/GenBank/DDBJ databases">
        <title>Genomic Encyclopedia of Type Strains, Phase IV (KMG-IV): sequencing the most valuable type-strain genomes for metagenomic binning, comparative biology and taxonomic classification.</title>
        <authorList>
            <person name="Goeker M."/>
        </authorList>
    </citation>
    <scope>NUCLEOTIDE SEQUENCE [LARGE SCALE GENOMIC DNA]</scope>
    <source>
        <strain evidence="8 9">DSM 102850</strain>
    </source>
</reference>
<dbReference type="InterPro" id="IPR015414">
    <property type="entry name" value="TMEM64"/>
</dbReference>
<evidence type="ECO:0000313" key="8">
    <source>
        <dbReference type="EMBL" id="MBB4659531.1"/>
    </source>
</evidence>
<proteinExistence type="inferred from homology"/>
<feature type="transmembrane region" description="Helical" evidence="6">
    <location>
        <begin position="103"/>
        <end position="124"/>
    </location>
</feature>
<keyword evidence="3 6" id="KW-0812">Transmembrane</keyword>
<evidence type="ECO:0000256" key="2">
    <source>
        <dbReference type="ARBA" id="ARBA00022475"/>
    </source>
</evidence>
<evidence type="ECO:0000313" key="9">
    <source>
        <dbReference type="Proteomes" id="UP000563524"/>
    </source>
</evidence>
<keyword evidence="5 6" id="KW-0472">Membrane</keyword>
<feature type="domain" description="VTT" evidence="7">
    <location>
        <begin position="84"/>
        <end position="198"/>
    </location>
</feature>
<comment type="subcellular location">
    <subcellularLocation>
        <location evidence="1 6">Cell membrane</location>
        <topology evidence="1 6">Multi-pass membrane protein</topology>
    </subcellularLocation>
</comment>
<accession>A0A840I5H8</accession>
<organism evidence="8 9">
    <name type="scientific">Parvularcula dongshanensis</name>
    <dbReference type="NCBI Taxonomy" id="1173995"/>
    <lineage>
        <taxon>Bacteria</taxon>
        <taxon>Pseudomonadati</taxon>
        <taxon>Pseudomonadota</taxon>
        <taxon>Alphaproteobacteria</taxon>
        <taxon>Parvularculales</taxon>
        <taxon>Parvularculaceae</taxon>
        <taxon>Parvularcula</taxon>
    </lineage>
</organism>
<name>A0A840I5H8_9PROT</name>
<gene>
    <name evidence="8" type="ORF">GGQ59_002068</name>
</gene>
<dbReference type="PANTHER" id="PTHR12677">
    <property type="entry name" value="GOLGI APPARATUS MEMBRANE PROTEIN TVP38-RELATED"/>
    <property type="match status" value="1"/>
</dbReference>
<evidence type="ECO:0000256" key="1">
    <source>
        <dbReference type="ARBA" id="ARBA00004651"/>
    </source>
</evidence>
<evidence type="ECO:0000256" key="6">
    <source>
        <dbReference type="RuleBase" id="RU366058"/>
    </source>
</evidence>
<dbReference type="Pfam" id="PF09335">
    <property type="entry name" value="VTT_dom"/>
    <property type="match status" value="1"/>
</dbReference>
<evidence type="ECO:0000256" key="3">
    <source>
        <dbReference type="ARBA" id="ARBA00022692"/>
    </source>
</evidence>
<sequence>MTLPPARLTGRLGRFVNNMDRKAATSAAVTLGLLTVITVLPFFGVELLGLDEAQVRTAFARIAESPLALPGVVVVYCVLAFTGFPQAILIAGTVAVFGVERGIAYSWIATMVSGGITFALGRLFGERALGRLSAGRAASMIAVMRRHGLLASAAVRVMPSAPFIVVNAACGAARIPTWKYALGTGIGILPKILFLSLFTGQIDELMGFLAGRRGHDVALLLAITAGWIGFLLLARWLYMRLKRGTLSGLSE</sequence>
<protein>
    <recommendedName>
        <fullName evidence="6">TVP38/TMEM64 family membrane protein</fullName>
    </recommendedName>
</protein>
<evidence type="ECO:0000259" key="7">
    <source>
        <dbReference type="Pfam" id="PF09335"/>
    </source>
</evidence>
<keyword evidence="2 6" id="KW-1003">Cell membrane</keyword>
<evidence type="ECO:0000256" key="4">
    <source>
        <dbReference type="ARBA" id="ARBA00022989"/>
    </source>
</evidence>